<evidence type="ECO:0000256" key="2">
    <source>
        <dbReference type="ARBA" id="ARBA00012438"/>
    </source>
</evidence>
<dbReference type="CDD" id="cd16922">
    <property type="entry name" value="HATPase_EvgS-ArcB-TorS-like"/>
    <property type="match status" value="1"/>
</dbReference>
<evidence type="ECO:0000256" key="9">
    <source>
        <dbReference type="SAM" id="Coils"/>
    </source>
</evidence>
<dbReference type="PRINTS" id="PR00344">
    <property type="entry name" value="BCTRLSENSOR"/>
</dbReference>
<keyword evidence="14" id="KW-1185">Reference proteome</keyword>
<keyword evidence="9" id="KW-0175">Coiled coil</keyword>
<dbReference type="SMART" id="SM00086">
    <property type="entry name" value="PAC"/>
    <property type="match status" value="3"/>
</dbReference>
<dbReference type="PANTHER" id="PTHR43304">
    <property type="entry name" value="PHYTOCHROME-LIKE PROTEIN CPH1"/>
    <property type="match status" value="1"/>
</dbReference>
<accession>A0A139WWK7</accession>
<keyword evidence="6" id="KW-0902">Two-component regulatory system</keyword>
<dbReference type="InterPro" id="IPR001610">
    <property type="entry name" value="PAC"/>
</dbReference>
<reference evidence="13 14" key="1">
    <citation type="journal article" date="2013" name="Genome Biol. Evol.">
        <title>Genomes of Stigonematalean cyanobacteria (subsection V) and the evolution of oxygenic photosynthesis from prokaryotes to plastids.</title>
        <authorList>
            <person name="Dagan T."/>
            <person name="Roettger M."/>
            <person name="Stucken K."/>
            <person name="Landan G."/>
            <person name="Koch R."/>
            <person name="Major P."/>
            <person name="Gould S.B."/>
            <person name="Goremykin V.V."/>
            <person name="Rippka R."/>
            <person name="Tandeau de Marsac N."/>
            <person name="Gugger M."/>
            <person name="Lockhart P.J."/>
            <person name="Allen J.F."/>
            <person name="Brune I."/>
            <person name="Maus I."/>
            <person name="Puhler A."/>
            <person name="Martin W.F."/>
        </authorList>
    </citation>
    <scope>NUCLEOTIDE SEQUENCE [LARGE SCALE GENOMIC DNA]</scope>
    <source>
        <strain evidence="13 14">PCC 7110</strain>
    </source>
</reference>
<dbReference type="PROSITE" id="PS50112">
    <property type="entry name" value="PAS"/>
    <property type="match status" value="3"/>
</dbReference>
<feature type="domain" description="PAS" evidence="11">
    <location>
        <begin position="10"/>
        <end position="82"/>
    </location>
</feature>
<dbReference type="SMART" id="SM00388">
    <property type="entry name" value="HisKA"/>
    <property type="match status" value="1"/>
</dbReference>
<dbReference type="Proteomes" id="UP000076925">
    <property type="component" value="Unassembled WGS sequence"/>
</dbReference>
<evidence type="ECO:0000313" key="14">
    <source>
        <dbReference type="Proteomes" id="UP000076925"/>
    </source>
</evidence>
<evidence type="ECO:0000256" key="6">
    <source>
        <dbReference type="ARBA" id="ARBA00023012"/>
    </source>
</evidence>
<feature type="domain" description="PAC" evidence="12">
    <location>
        <begin position="85"/>
        <end position="137"/>
    </location>
</feature>
<dbReference type="FunFam" id="3.30.565.10:FF:000006">
    <property type="entry name" value="Sensor histidine kinase WalK"/>
    <property type="match status" value="1"/>
</dbReference>
<dbReference type="PROSITE" id="PS50109">
    <property type="entry name" value="HIS_KIN"/>
    <property type="match status" value="1"/>
</dbReference>
<dbReference type="Gene3D" id="1.10.287.130">
    <property type="match status" value="1"/>
</dbReference>
<organism evidence="13 14">
    <name type="scientific">Scytonema hofmannii PCC 7110</name>
    <dbReference type="NCBI Taxonomy" id="128403"/>
    <lineage>
        <taxon>Bacteria</taxon>
        <taxon>Bacillati</taxon>
        <taxon>Cyanobacteriota</taxon>
        <taxon>Cyanophyceae</taxon>
        <taxon>Nostocales</taxon>
        <taxon>Scytonemataceae</taxon>
        <taxon>Scytonema</taxon>
    </lineage>
</organism>
<feature type="domain" description="Histidine kinase" evidence="10">
    <location>
        <begin position="441"/>
        <end position="658"/>
    </location>
</feature>
<dbReference type="FunFam" id="1.10.287.130:FF:000001">
    <property type="entry name" value="Two-component sensor histidine kinase"/>
    <property type="match status" value="1"/>
</dbReference>
<dbReference type="Gene3D" id="2.10.70.100">
    <property type="match status" value="1"/>
</dbReference>
<dbReference type="InterPro" id="IPR036097">
    <property type="entry name" value="HisK_dim/P_sf"/>
</dbReference>
<proteinExistence type="predicted"/>
<evidence type="ECO:0000259" key="10">
    <source>
        <dbReference type="PROSITE" id="PS50109"/>
    </source>
</evidence>
<evidence type="ECO:0000256" key="1">
    <source>
        <dbReference type="ARBA" id="ARBA00000085"/>
    </source>
</evidence>
<dbReference type="PROSITE" id="PS50113">
    <property type="entry name" value="PAC"/>
    <property type="match status" value="3"/>
</dbReference>
<dbReference type="Gene3D" id="3.30.565.10">
    <property type="entry name" value="Histidine kinase-like ATPase, C-terminal domain"/>
    <property type="match status" value="1"/>
</dbReference>
<dbReference type="SUPFAM" id="SSF55785">
    <property type="entry name" value="PYP-like sensor domain (PAS domain)"/>
    <property type="match status" value="3"/>
</dbReference>
<dbReference type="InterPro" id="IPR003661">
    <property type="entry name" value="HisK_dim/P_dom"/>
</dbReference>
<comment type="caution">
    <text evidence="13">The sequence shown here is derived from an EMBL/GenBank/DDBJ whole genome shotgun (WGS) entry which is preliminary data.</text>
</comment>
<dbReference type="SUPFAM" id="SSF47384">
    <property type="entry name" value="Homodimeric domain of signal transducing histidine kinase"/>
    <property type="match status" value="1"/>
</dbReference>
<dbReference type="Pfam" id="PF02518">
    <property type="entry name" value="HATPase_c"/>
    <property type="match status" value="1"/>
</dbReference>
<dbReference type="Pfam" id="PF00512">
    <property type="entry name" value="HisKA"/>
    <property type="match status" value="1"/>
</dbReference>
<evidence type="ECO:0000256" key="8">
    <source>
        <dbReference type="ARBA" id="ARBA00055745"/>
    </source>
</evidence>
<dbReference type="CDD" id="cd00130">
    <property type="entry name" value="PAS"/>
    <property type="match status" value="3"/>
</dbReference>
<feature type="domain" description="PAS" evidence="11">
    <location>
        <begin position="138"/>
        <end position="212"/>
    </location>
</feature>
<dbReference type="NCBIfam" id="TIGR00229">
    <property type="entry name" value="sensory_box"/>
    <property type="match status" value="3"/>
</dbReference>
<dbReference type="InterPro" id="IPR005467">
    <property type="entry name" value="His_kinase_dom"/>
</dbReference>
<comment type="catalytic activity">
    <reaction evidence="1">
        <text>ATP + protein L-histidine = ADP + protein N-phospho-L-histidine.</text>
        <dbReference type="EC" id="2.7.13.3"/>
    </reaction>
</comment>
<dbReference type="STRING" id="128403.WA1_44790"/>
<evidence type="ECO:0000313" key="13">
    <source>
        <dbReference type="EMBL" id="KYC36793.1"/>
    </source>
</evidence>
<comment type="function">
    <text evidence="8">Photoreceptor which exists in two forms that are reversibly interconvertible by light: the R form that absorbs maximally in the red region of the spectrum and the FR form that absorbs maximally in the far-red region.</text>
</comment>
<dbReference type="InterPro" id="IPR035965">
    <property type="entry name" value="PAS-like_dom_sf"/>
</dbReference>
<dbReference type="Gene3D" id="3.30.450.20">
    <property type="entry name" value="PAS domain"/>
    <property type="match status" value="3"/>
</dbReference>
<dbReference type="InterPro" id="IPR000700">
    <property type="entry name" value="PAS-assoc_C"/>
</dbReference>
<dbReference type="InterPro" id="IPR036890">
    <property type="entry name" value="HATPase_C_sf"/>
</dbReference>
<evidence type="ECO:0000259" key="12">
    <source>
        <dbReference type="PROSITE" id="PS50113"/>
    </source>
</evidence>
<dbReference type="InterPro" id="IPR004358">
    <property type="entry name" value="Sig_transdc_His_kin-like_C"/>
</dbReference>
<feature type="domain" description="PAC" evidence="12">
    <location>
        <begin position="213"/>
        <end position="265"/>
    </location>
</feature>
<dbReference type="InterPro" id="IPR013655">
    <property type="entry name" value="PAS_fold_3"/>
</dbReference>
<evidence type="ECO:0000256" key="3">
    <source>
        <dbReference type="ARBA" id="ARBA00022553"/>
    </source>
</evidence>
<protein>
    <recommendedName>
        <fullName evidence="2">histidine kinase</fullName>
        <ecNumber evidence="2">2.7.13.3</ecNumber>
    </recommendedName>
</protein>
<dbReference type="InterPro" id="IPR000014">
    <property type="entry name" value="PAS"/>
</dbReference>
<keyword evidence="3" id="KW-0597">Phosphoprotein</keyword>
<dbReference type="AlphaFoldDB" id="A0A139WWK7"/>
<feature type="domain" description="PAC" evidence="12">
    <location>
        <begin position="385"/>
        <end position="437"/>
    </location>
</feature>
<dbReference type="GO" id="GO:0000155">
    <property type="term" value="F:phosphorelay sensor kinase activity"/>
    <property type="evidence" value="ECO:0007669"/>
    <property type="project" value="InterPro"/>
</dbReference>
<dbReference type="SMART" id="SM00091">
    <property type="entry name" value="PAS"/>
    <property type="match status" value="3"/>
</dbReference>
<name>A0A139WWK7_9CYAN</name>
<keyword evidence="4" id="KW-0808">Transferase</keyword>
<feature type="domain" description="PAS" evidence="11">
    <location>
        <begin position="312"/>
        <end position="382"/>
    </location>
</feature>
<feature type="coiled-coil region" evidence="9">
    <location>
        <begin position="249"/>
        <end position="276"/>
    </location>
</feature>
<evidence type="ECO:0000256" key="5">
    <source>
        <dbReference type="ARBA" id="ARBA00022777"/>
    </source>
</evidence>
<sequence length="662" mass="75292">MCNCTELAKINEQLTLALEAANMGIWDWDLLTNHVIWSIGHERLFGLPPGTFLGTYNAVLDCIHPDDREKVISASYQACTPGYDFHQEFRVIWPDRSIHWIESKGKCVYNDEAQAVRMLGTVMEITERKQAEVALKESEERFRLLAETIQDVFWISNATNSQVLYISPAYKKIWGRKRESLYANSQEWIDSIHPEEREYVKTVFYDRIVEGDFDKEYRIILPDGTVRWIRDRGYTIRDELEQVKCLVGIAQDISDLKQAEASLQQLNEKLEMRVQQRTYELDTSQSTLQQLYQQLQAELYERQRVELALRRSETLFRSLCEFAPVGIFKADPQGKNIYSNPCCQTIGGFTLEDGLGNGWMQFIHPEDLDIIMPQWNATVAAPQEFSCEFRSLHRDGTIRFCHMNSVPIISELGELIGHVGTIEDITEDRAIEKMKNEFISIVSHELRTPLASIRGSLGLLAAGVFNDQPEVVQQMLTIATSDTERLVRLVDNILDLERLESNKAILVKQQCDASALMRQSVETLQSLAVESNITLSILPVSVQIWADPDQILQTLINLVSNAIKFSPPNSQVILSAKDLPDCVLFKVQDWGRGIPQDKLEAIFERFQQVDASDSRQNGGIGLGLAICRFIVQQHGGKIWAESVLGKGSVFYFTIPKLSPHEG</sequence>
<dbReference type="Pfam" id="PF08447">
    <property type="entry name" value="PAS_3"/>
    <property type="match status" value="3"/>
</dbReference>
<evidence type="ECO:0000259" key="11">
    <source>
        <dbReference type="PROSITE" id="PS50112"/>
    </source>
</evidence>
<dbReference type="CDD" id="cd00082">
    <property type="entry name" value="HisKA"/>
    <property type="match status" value="1"/>
</dbReference>
<keyword evidence="5" id="KW-0418">Kinase</keyword>
<dbReference type="EMBL" id="ANNX02000047">
    <property type="protein sequence ID" value="KYC36793.1"/>
    <property type="molecule type" value="Genomic_DNA"/>
</dbReference>
<dbReference type="SUPFAM" id="SSF55874">
    <property type="entry name" value="ATPase domain of HSP90 chaperone/DNA topoisomerase II/histidine kinase"/>
    <property type="match status" value="1"/>
</dbReference>
<dbReference type="InterPro" id="IPR003594">
    <property type="entry name" value="HATPase_dom"/>
</dbReference>
<evidence type="ECO:0000256" key="4">
    <source>
        <dbReference type="ARBA" id="ARBA00022679"/>
    </source>
</evidence>
<gene>
    <name evidence="13" type="ORF">WA1_44790</name>
</gene>
<keyword evidence="7" id="KW-0472">Membrane</keyword>
<dbReference type="SMART" id="SM00387">
    <property type="entry name" value="HATPase_c"/>
    <property type="match status" value="1"/>
</dbReference>
<dbReference type="PANTHER" id="PTHR43304:SF1">
    <property type="entry name" value="PAC DOMAIN-CONTAINING PROTEIN"/>
    <property type="match status" value="1"/>
</dbReference>
<dbReference type="EC" id="2.7.13.3" evidence="2"/>
<dbReference type="InterPro" id="IPR052162">
    <property type="entry name" value="Sensor_kinase/Photoreceptor"/>
</dbReference>
<evidence type="ECO:0000256" key="7">
    <source>
        <dbReference type="ARBA" id="ARBA00023136"/>
    </source>
</evidence>